<dbReference type="PROSITE" id="PS51328">
    <property type="entry name" value="L_LECTIN_LIKE"/>
    <property type="match status" value="1"/>
</dbReference>
<dbReference type="AlphaFoldDB" id="A0A813XVG3"/>
<dbReference type="InterPro" id="IPR013320">
    <property type="entry name" value="ConA-like_dom_sf"/>
</dbReference>
<organism evidence="10 13">
    <name type="scientific">Adineta ricciae</name>
    <name type="common">Rotifer</name>
    <dbReference type="NCBI Taxonomy" id="249248"/>
    <lineage>
        <taxon>Eukaryota</taxon>
        <taxon>Metazoa</taxon>
        <taxon>Spiralia</taxon>
        <taxon>Gnathifera</taxon>
        <taxon>Rotifera</taxon>
        <taxon>Eurotatoria</taxon>
        <taxon>Bdelloidea</taxon>
        <taxon>Adinetida</taxon>
        <taxon>Adinetidae</taxon>
        <taxon>Adineta</taxon>
    </lineage>
</organism>
<evidence type="ECO:0000256" key="6">
    <source>
        <dbReference type="SAM" id="MobiDB-lite"/>
    </source>
</evidence>
<feature type="domain" description="L-type lectin-like" evidence="9">
    <location>
        <begin position="25"/>
        <end position="249"/>
    </location>
</feature>
<dbReference type="SUPFAM" id="SSF49899">
    <property type="entry name" value="Concanavalin A-like lectins/glucanases"/>
    <property type="match status" value="1"/>
</dbReference>
<dbReference type="Gene3D" id="2.60.120.200">
    <property type="match status" value="1"/>
</dbReference>
<dbReference type="GO" id="GO:0006888">
    <property type="term" value="P:endoplasmic reticulum to Golgi vesicle-mediated transport"/>
    <property type="evidence" value="ECO:0007669"/>
    <property type="project" value="TreeGrafter"/>
</dbReference>
<dbReference type="GO" id="GO:0005537">
    <property type="term" value="F:D-mannose binding"/>
    <property type="evidence" value="ECO:0007669"/>
    <property type="project" value="TreeGrafter"/>
</dbReference>
<keyword evidence="4 7" id="KW-1133">Transmembrane helix</keyword>
<evidence type="ECO:0000256" key="3">
    <source>
        <dbReference type="ARBA" id="ARBA00022729"/>
    </source>
</evidence>
<keyword evidence="12" id="KW-1185">Reference proteome</keyword>
<keyword evidence="5 7" id="KW-0472">Membrane</keyword>
<evidence type="ECO:0000256" key="2">
    <source>
        <dbReference type="ARBA" id="ARBA00022692"/>
    </source>
</evidence>
<evidence type="ECO:0000313" key="10">
    <source>
        <dbReference type="EMBL" id="CAF0876124.1"/>
    </source>
</evidence>
<keyword evidence="3 8" id="KW-0732">Signal</keyword>
<feature type="signal peptide" evidence="8">
    <location>
        <begin position="1"/>
        <end position="20"/>
    </location>
</feature>
<gene>
    <name evidence="10" type="ORF">EDS130_LOCUS8546</name>
    <name evidence="11" type="ORF">XAT740_LOCUS10622</name>
</gene>
<accession>A0A813XVG3</accession>
<dbReference type="Pfam" id="PF03388">
    <property type="entry name" value="Lectin_leg-like"/>
    <property type="match status" value="1"/>
</dbReference>
<dbReference type="InterPro" id="IPR005052">
    <property type="entry name" value="Lectin_leg"/>
</dbReference>
<proteinExistence type="predicted"/>
<evidence type="ECO:0000256" key="5">
    <source>
        <dbReference type="ARBA" id="ARBA00023136"/>
    </source>
</evidence>
<evidence type="ECO:0000256" key="4">
    <source>
        <dbReference type="ARBA" id="ARBA00022989"/>
    </source>
</evidence>
<evidence type="ECO:0000256" key="1">
    <source>
        <dbReference type="ARBA" id="ARBA00004479"/>
    </source>
</evidence>
<name>A0A813XVG3_ADIRI</name>
<dbReference type="OrthoDB" id="270293at2759"/>
<keyword evidence="2 7" id="KW-0812">Transmembrane</keyword>
<dbReference type="EMBL" id="CAJNOR010000570">
    <property type="protein sequence ID" value="CAF0950246.1"/>
    <property type="molecule type" value="Genomic_DNA"/>
</dbReference>
<feature type="transmembrane region" description="Helical" evidence="7">
    <location>
        <begin position="290"/>
        <end position="311"/>
    </location>
</feature>
<evidence type="ECO:0000313" key="13">
    <source>
        <dbReference type="Proteomes" id="UP000663852"/>
    </source>
</evidence>
<comment type="subcellular location">
    <subcellularLocation>
        <location evidence="1">Membrane</location>
        <topology evidence="1">Single-pass type I membrane protein</topology>
    </subcellularLocation>
</comment>
<dbReference type="InterPro" id="IPR051136">
    <property type="entry name" value="Intracellular_Lectin-GPT"/>
</dbReference>
<dbReference type="GO" id="GO:0000139">
    <property type="term" value="C:Golgi membrane"/>
    <property type="evidence" value="ECO:0007669"/>
    <property type="project" value="TreeGrafter"/>
</dbReference>
<protein>
    <recommendedName>
        <fullName evidence="9">L-type lectin-like domain-containing protein</fullName>
    </recommendedName>
</protein>
<dbReference type="GO" id="GO:0005793">
    <property type="term" value="C:endoplasmic reticulum-Golgi intermediate compartment"/>
    <property type="evidence" value="ECO:0007669"/>
    <property type="project" value="TreeGrafter"/>
</dbReference>
<evidence type="ECO:0000313" key="11">
    <source>
        <dbReference type="EMBL" id="CAF0950246.1"/>
    </source>
</evidence>
<evidence type="ECO:0000256" key="8">
    <source>
        <dbReference type="SAM" id="SignalP"/>
    </source>
</evidence>
<feature type="region of interest" description="Disordered" evidence="6">
    <location>
        <begin position="261"/>
        <end position="281"/>
    </location>
</feature>
<reference evidence="10" key="1">
    <citation type="submission" date="2021-02" db="EMBL/GenBank/DDBJ databases">
        <authorList>
            <person name="Nowell W R."/>
        </authorList>
    </citation>
    <scope>NUCLEOTIDE SEQUENCE</scope>
</reference>
<evidence type="ECO:0000259" key="9">
    <source>
        <dbReference type="PROSITE" id="PS51328"/>
    </source>
</evidence>
<dbReference type="EMBL" id="CAJNOJ010000027">
    <property type="protein sequence ID" value="CAF0876124.1"/>
    <property type="molecule type" value="Genomic_DNA"/>
</dbReference>
<sequence>MKFIGSISLLLIILVGYTYEDESDPYEDREHSLVRPYPSVFSTSNSYWHLHGFSLATDRYIRLTSDTQSKYGGLWNMIPVTYADWEMHVHFHVHGEGKGFFGDGFAIWYARDPKLDGPVFGYTDYFYGLAIIMDTYANDHERQKHIYPYISAIVNNGTLHYNHDRDGTDISIAGCESSFRGRATDTLVAIRYENNRLTVSTDVDGKNIWVVCFSIDNVHLPTNYYLGFTAATGQLSDNHDIVSVRTFQLGASEQRRLEDRKNIMPAAPAAKPGSTENDTSKGSSWSVLKIFLLVVFVILICLGAIGSIWYMRNYNHRSKRFY</sequence>
<dbReference type="GO" id="GO:0030134">
    <property type="term" value="C:COPII-coated ER to Golgi transport vesicle"/>
    <property type="evidence" value="ECO:0007669"/>
    <property type="project" value="TreeGrafter"/>
</dbReference>
<dbReference type="Proteomes" id="UP000663828">
    <property type="component" value="Unassembled WGS sequence"/>
</dbReference>
<dbReference type="Proteomes" id="UP000663852">
    <property type="component" value="Unassembled WGS sequence"/>
</dbReference>
<feature type="chain" id="PRO_5035598767" description="L-type lectin-like domain-containing protein" evidence="8">
    <location>
        <begin position="21"/>
        <end position="322"/>
    </location>
</feature>
<dbReference type="GO" id="GO:0005789">
    <property type="term" value="C:endoplasmic reticulum membrane"/>
    <property type="evidence" value="ECO:0007669"/>
    <property type="project" value="TreeGrafter"/>
</dbReference>
<evidence type="ECO:0000256" key="7">
    <source>
        <dbReference type="SAM" id="Phobius"/>
    </source>
</evidence>
<comment type="caution">
    <text evidence="10">The sequence shown here is derived from an EMBL/GenBank/DDBJ whole genome shotgun (WGS) entry which is preliminary data.</text>
</comment>
<dbReference type="PANTHER" id="PTHR12223">
    <property type="entry name" value="VESICULAR MANNOSE-BINDING LECTIN"/>
    <property type="match status" value="1"/>
</dbReference>
<evidence type="ECO:0000313" key="12">
    <source>
        <dbReference type="Proteomes" id="UP000663828"/>
    </source>
</evidence>
<dbReference type="PANTHER" id="PTHR12223:SF45">
    <property type="entry name" value="RE50040P"/>
    <property type="match status" value="1"/>
</dbReference>